<organism evidence="2 3">
    <name type="scientific">Seiridium unicorne</name>
    <dbReference type="NCBI Taxonomy" id="138068"/>
    <lineage>
        <taxon>Eukaryota</taxon>
        <taxon>Fungi</taxon>
        <taxon>Dikarya</taxon>
        <taxon>Ascomycota</taxon>
        <taxon>Pezizomycotina</taxon>
        <taxon>Sordariomycetes</taxon>
        <taxon>Xylariomycetidae</taxon>
        <taxon>Amphisphaeriales</taxon>
        <taxon>Sporocadaceae</taxon>
        <taxon>Seiridium</taxon>
    </lineage>
</organism>
<sequence>MESGLLQKFPACRDAVEPRLLHLWPPKTQYAGISNEASGHATRSTTFVVPTYVAKAQSRKKGATDVAGTRDLVVFYQQWHYSVDHQDFACLDSLAGLTRLNQAWHRFIDATHPDAIYAAKLPNVASLREPREYFKDLKSFARYGEDVESWKDACRRQTLLARNWNDERPVTTESIIRFQAANHFVWRFKPDFKRRLIISTSQSGGLFVTDMDTGRPLWSLLRNEGVREFAHLEYQDGVAVWDRFGNTLEVWKTDLPGLPRGHFRNVGLLHHEAETRGFQLSYTTICVASTDGHGFVYDVLPGDVSPTLRTHLEIQHGAIGHLDQSEHAVMYSMGTEGYHFFEKTSGTLMGHIRPHLVDPFKVFHVNHPVAPSSDFALIRREILRLVPPNDEDQGPFPPKNPKKDRLTPCRVLPGPLRSGQAVPIAIHTPPLVNDDWGAGMLNGKTMVGVSRGGRVIVCTDWERAFRSEADFAAVTAIIECESGDGADFDLGGWLSIHETPAGKRVIFEIKHRIYILPLGPEGDVITTLPVLVATTSLPSLGVPVSFMGVYDDCIMSTFTMVRPEVDAREVPNENGEEAPTWRITPTKIIRVLSFAPEF</sequence>
<dbReference type="EMBL" id="JARVKF010000001">
    <property type="protein sequence ID" value="KAK9426602.1"/>
    <property type="molecule type" value="Genomic_DNA"/>
</dbReference>
<evidence type="ECO:0000313" key="2">
    <source>
        <dbReference type="EMBL" id="KAK9426602.1"/>
    </source>
</evidence>
<evidence type="ECO:0000313" key="3">
    <source>
        <dbReference type="Proteomes" id="UP001408356"/>
    </source>
</evidence>
<gene>
    <name evidence="2" type="ORF">SUNI508_00129</name>
</gene>
<protein>
    <submittedName>
        <fullName evidence="2">Uncharacterized protein</fullName>
    </submittedName>
</protein>
<dbReference type="SUPFAM" id="SSF50978">
    <property type="entry name" value="WD40 repeat-like"/>
    <property type="match status" value="1"/>
</dbReference>
<dbReference type="Proteomes" id="UP001408356">
    <property type="component" value="Unassembled WGS sequence"/>
</dbReference>
<dbReference type="Gene3D" id="2.130.10.10">
    <property type="entry name" value="YVTN repeat-like/Quinoprotein amine dehydrogenase"/>
    <property type="match status" value="1"/>
</dbReference>
<accession>A0ABR2VI33</accession>
<comment type="caution">
    <text evidence="2">The sequence shown here is derived from an EMBL/GenBank/DDBJ whole genome shotgun (WGS) entry which is preliminary data.</text>
</comment>
<dbReference type="InterPro" id="IPR036322">
    <property type="entry name" value="WD40_repeat_dom_sf"/>
</dbReference>
<feature type="region of interest" description="Disordered" evidence="1">
    <location>
        <begin position="388"/>
        <end position="407"/>
    </location>
</feature>
<reference evidence="2 3" key="1">
    <citation type="journal article" date="2024" name="J. Plant Pathol.">
        <title>Sequence and assembly of the genome of Seiridium unicorne, isolate CBS 538.82, causal agent of cypress canker disease.</title>
        <authorList>
            <person name="Scali E."/>
            <person name="Rocca G.D."/>
            <person name="Danti R."/>
            <person name="Garbelotto M."/>
            <person name="Barberini S."/>
            <person name="Baroncelli R."/>
            <person name="Emiliani G."/>
        </authorList>
    </citation>
    <scope>NUCLEOTIDE SEQUENCE [LARGE SCALE GENOMIC DNA]</scope>
    <source>
        <strain evidence="2 3">BM-138-508</strain>
    </source>
</reference>
<proteinExistence type="predicted"/>
<name>A0ABR2VI33_9PEZI</name>
<dbReference type="InterPro" id="IPR015943">
    <property type="entry name" value="WD40/YVTN_repeat-like_dom_sf"/>
</dbReference>
<evidence type="ECO:0000256" key="1">
    <source>
        <dbReference type="SAM" id="MobiDB-lite"/>
    </source>
</evidence>
<keyword evidence="3" id="KW-1185">Reference proteome</keyword>